<dbReference type="Pfam" id="PF08045">
    <property type="entry name" value="CDC14"/>
    <property type="match status" value="1"/>
</dbReference>
<protein>
    <recommendedName>
        <fullName evidence="4">Cell division control protein 14</fullName>
    </recommendedName>
</protein>
<proteinExistence type="predicted"/>
<evidence type="ECO:0000313" key="3">
    <source>
        <dbReference type="Proteomes" id="UP001303373"/>
    </source>
</evidence>
<name>A0AAQ3M794_9PEZI</name>
<dbReference type="Proteomes" id="UP001303373">
    <property type="component" value="Chromosome 8"/>
</dbReference>
<gene>
    <name evidence="2" type="ORF">R9X50_00529700</name>
</gene>
<dbReference type="SUPFAM" id="SSF48371">
    <property type="entry name" value="ARM repeat"/>
    <property type="match status" value="1"/>
</dbReference>
<dbReference type="PANTHER" id="PTHR34065">
    <property type="entry name" value="CELL DIVISION CONTROL PROTEIN 14"/>
    <property type="match status" value="1"/>
</dbReference>
<organism evidence="2 3">
    <name type="scientific">Acrodontium crateriforme</name>
    <dbReference type="NCBI Taxonomy" id="150365"/>
    <lineage>
        <taxon>Eukaryota</taxon>
        <taxon>Fungi</taxon>
        <taxon>Dikarya</taxon>
        <taxon>Ascomycota</taxon>
        <taxon>Pezizomycotina</taxon>
        <taxon>Dothideomycetes</taxon>
        <taxon>Dothideomycetidae</taxon>
        <taxon>Mycosphaerellales</taxon>
        <taxon>Teratosphaeriaceae</taxon>
        <taxon>Acrodontium</taxon>
    </lineage>
</organism>
<dbReference type="InterPro" id="IPR016024">
    <property type="entry name" value="ARM-type_fold"/>
</dbReference>
<dbReference type="AlphaFoldDB" id="A0AAQ3M794"/>
<feature type="compositionally biased region" description="Acidic residues" evidence="1">
    <location>
        <begin position="248"/>
        <end position="260"/>
    </location>
</feature>
<feature type="region of interest" description="Disordered" evidence="1">
    <location>
        <begin position="42"/>
        <end position="62"/>
    </location>
</feature>
<evidence type="ECO:0000313" key="2">
    <source>
        <dbReference type="EMBL" id="WPH02433.1"/>
    </source>
</evidence>
<feature type="compositionally biased region" description="Basic residues" evidence="1">
    <location>
        <begin position="231"/>
        <end position="241"/>
    </location>
</feature>
<feature type="compositionally biased region" description="Basic and acidic residues" evidence="1">
    <location>
        <begin position="48"/>
        <end position="61"/>
    </location>
</feature>
<reference evidence="2 3" key="1">
    <citation type="submission" date="2023-11" db="EMBL/GenBank/DDBJ databases">
        <title>An acidophilic fungus is an integral part of prey digestion in a carnivorous sundew plant.</title>
        <authorList>
            <person name="Tsai I.J."/>
        </authorList>
    </citation>
    <scope>NUCLEOTIDE SEQUENCE [LARGE SCALE GENOMIC DNA]</scope>
    <source>
        <strain evidence="2">169a</strain>
    </source>
</reference>
<feature type="region of interest" description="Disordered" evidence="1">
    <location>
        <begin position="229"/>
        <end position="267"/>
    </location>
</feature>
<keyword evidence="3" id="KW-1185">Reference proteome</keyword>
<evidence type="ECO:0008006" key="4">
    <source>
        <dbReference type="Google" id="ProtNLM"/>
    </source>
</evidence>
<dbReference type="PANTHER" id="PTHR34065:SF1">
    <property type="entry name" value="CELL DIVISION CONTROL PROTEIN 14"/>
    <property type="match status" value="1"/>
</dbReference>
<dbReference type="InterPro" id="IPR012535">
    <property type="entry name" value="Cell_div_Cdc14"/>
</dbReference>
<dbReference type="EMBL" id="CP138587">
    <property type="protein sequence ID" value="WPH02433.1"/>
    <property type="molecule type" value="Genomic_DNA"/>
</dbReference>
<evidence type="ECO:0000256" key="1">
    <source>
        <dbReference type="SAM" id="MobiDB-lite"/>
    </source>
</evidence>
<accession>A0AAQ3M794</accession>
<sequence>MESLLSLAFTNISARDSGRIRKGLRQIEGLLAQICLSSAKLSPHKRRGSDGREKGEDEQTNSKRLGVLRKDAAFREFFRLQEGFQWNVAGRLIATLERLLGMGNAASTDLVILSALDVLQGVLLLHPPSRSLFEREDYMNLLLDLLDYSNPPAIQSQAVLVLVTALLDCPRNTRVFEQVDGLLTVTSLFKSRGTTKDVKMRTLEFLYFYLMPERGPASSNSAPNLAALHRNPNKPARHARTHSNDASDGMEMDIDTDEQESDVKGTDEKQRLLGRYLTNVDELVQDLRESTAFATVVG</sequence>